<organism evidence="2 3">
    <name type="scientific">Dyella nitratireducens</name>
    <dbReference type="NCBI Taxonomy" id="1849580"/>
    <lineage>
        <taxon>Bacteria</taxon>
        <taxon>Pseudomonadati</taxon>
        <taxon>Pseudomonadota</taxon>
        <taxon>Gammaproteobacteria</taxon>
        <taxon>Lysobacterales</taxon>
        <taxon>Rhodanobacteraceae</taxon>
        <taxon>Dyella</taxon>
    </lineage>
</organism>
<sequence>MRSIQIEKTLQADRWLIHMVVVMGYALLYLPLRAFSENHWPVIAGFRMACLLLVPYRYWAALAVGESVVMIHPNMACLGEFGITWVALMSVPRIALGMPIVWWFRSRTALFPSHHQVNIKVLLCCALSLSVLWAAMNSVTLSTVQLPTGPYHAPSGTAFMYVLDNYLAMLIVVPWAVMVRTHRRVMPDRLLSLRQMVRKPAFRHVSLTVLAFTVLTFLHGVVTDVAKPVVLTALFLLVVWLTLKHGWVSVLGGTSALICMRFLLDWRPDPAILQMHVVMAFAITGLYMFGAHISSQWRQHEQLQRDAKQTQHVAQKALLFGEQRLQQTSQFLEQVAGVVCMDYARVLQRFVPVEARDGYDKDFLDVPKQVHYVAESIHPSAWRERGLAAALEESIGMALHEAGIRYSCETPGIRLRFLSEALQGVIYRMACEAAVHISASPACIGIHLTLRMGRRRGVPWVGLRMDGMLEVSQVAYGLLQAKQRERVAPKLGASARPFDDLRLLARLFEGDIRRRATVSGMRVTALLCDTESRAQHERSRIKPLIRLWVG</sequence>
<feature type="transmembrane region" description="Helical" evidence="1">
    <location>
        <begin position="117"/>
        <end position="136"/>
    </location>
</feature>
<keyword evidence="3" id="KW-1185">Reference proteome</keyword>
<evidence type="ECO:0000313" key="3">
    <source>
        <dbReference type="Proteomes" id="UP000620046"/>
    </source>
</evidence>
<feature type="transmembrane region" description="Helical" evidence="1">
    <location>
        <begin position="270"/>
        <end position="289"/>
    </location>
</feature>
<keyword evidence="1" id="KW-0472">Membrane</keyword>
<name>A0ABQ1FR76_9GAMM</name>
<gene>
    <name evidence="2" type="ORF">GCM10010981_13330</name>
</gene>
<feature type="transmembrane region" description="Helical" evidence="1">
    <location>
        <begin position="200"/>
        <end position="219"/>
    </location>
</feature>
<dbReference type="EMBL" id="BMJA01000001">
    <property type="protein sequence ID" value="GGA26026.1"/>
    <property type="molecule type" value="Genomic_DNA"/>
</dbReference>
<reference evidence="3" key="1">
    <citation type="journal article" date="2019" name="Int. J. Syst. Evol. Microbiol.">
        <title>The Global Catalogue of Microorganisms (GCM) 10K type strain sequencing project: providing services to taxonomists for standard genome sequencing and annotation.</title>
        <authorList>
            <consortium name="The Broad Institute Genomics Platform"/>
            <consortium name="The Broad Institute Genome Sequencing Center for Infectious Disease"/>
            <person name="Wu L."/>
            <person name="Ma J."/>
        </authorList>
    </citation>
    <scope>NUCLEOTIDE SEQUENCE [LARGE SCALE GENOMIC DNA]</scope>
    <source>
        <strain evidence="3">CGMCC 1.15439</strain>
    </source>
</reference>
<keyword evidence="1" id="KW-0812">Transmembrane</keyword>
<feature type="transmembrane region" description="Helical" evidence="1">
    <location>
        <begin position="15"/>
        <end position="32"/>
    </location>
</feature>
<evidence type="ECO:0000313" key="2">
    <source>
        <dbReference type="EMBL" id="GGA26026.1"/>
    </source>
</evidence>
<dbReference type="Proteomes" id="UP000620046">
    <property type="component" value="Unassembled WGS sequence"/>
</dbReference>
<evidence type="ECO:0000256" key="1">
    <source>
        <dbReference type="SAM" id="Phobius"/>
    </source>
</evidence>
<comment type="caution">
    <text evidence="2">The sequence shown here is derived from an EMBL/GenBank/DDBJ whole genome shotgun (WGS) entry which is preliminary data.</text>
</comment>
<feature type="transmembrane region" description="Helical" evidence="1">
    <location>
        <begin position="156"/>
        <end position="179"/>
    </location>
</feature>
<keyword evidence="1" id="KW-1133">Transmembrane helix</keyword>
<feature type="transmembrane region" description="Helical" evidence="1">
    <location>
        <begin position="44"/>
        <end position="62"/>
    </location>
</feature>
<feature type="transmembrane region" description="Helical" evidence="1">
    <location>
        <begin position="248"/>
        <end position="264"/>
    </location>
</feature>
<proteinExistence type="predicted"/>
<accession>A0ABQ1FR76</accession>
<protein>
    <recommendedName>
        <fullName evidence="4">MASE1 domain-containing protein</fullName>
    </recommendedName>
</protein>
<feature type="transmembrane region" description="Helical" evidence="1">
    <location>
        <begin position="82"/>
        <end position="105"/>
    </location>
</feature>
<evidence type="ECO:0008006" key="4">
    <source>
        <dbReference type="Google" id="ProtNLM"/>
    </source>
</evidence>